<gene>
    <name evidence="2" type="ORF">SAMN02745121_00040</name>
</gene>
<evidence type="ECO:0000313" key="3">
    <source>
        <dbReference type="Proteomes" id="UP000199400"/>
    </source>
</evidence>
<accession>A0A1I1SHN2</accession>
<keyword evidence="3" id="KW-1185">Reference proteome</keyword>
<name>A0A1I1SHN2_9BACT</name>
<evidence type="ECO:0000256" key="1">
    <source>
        <dbReference type="SAM" id="MobiDB-lite"/>
    </source>
</evidence>
<reference evidence="3" key="1">
    <citation type="submission" date="2016-10" db="EMBL/GenBank/DDBJ databases">
        <authorList>
            <person name="Varghese N."/>
            <person name="Submissions S."/>
        </authorList>
    </citation>
    <scope>NUCLEOTIDE SEQUENCE [LARGE SCALE GENOMIC DNA]</scope>
    <source>
        <strain evidence="3">ATCC 25963</strain>
    </source>
</reference>
<dbReference type="Proteomes" id="UP000199400">
    <property type="component" value="Unassembled WGS sequence"/>
</dbReference>
<dbReference type="EMBL" id="FOMX01000002">
    <property type="protein sequence ID" value="SFD45941.1"/>
    <property type="molecule type" value="Genomic_DNA"/>
</dbReference>
<protein>
    <recommendedName>
        <fullName evidence="4">Lipoprotein</fullName>
    </recommendedName>
</protein>
<proteinExistence type="predicted"/>
<sequence>MMRSASTLLITTALCMAPWGCGGEPAPKVKKSQEDEGPSAADNVKFELPPPPDFDEGKVAEKWEDGAWSIYGLRKDLEENVKIGDAGQEIELKGFVQDIYEPPVCPEGEKCPPGKQPHIWITDKADEKGKKRAMMVVGYRFTIPDYDAKRWEKVPDVVFEKGKQYTFKGKFKRFSDQGFADARGLLDFTYYKAIDPATGTEGWIAPKAAAWHPIELLRVEEEQRKLVEKVNKGNKKGK</sequence>
<evidence type="ECO:0000313" key="2">
    <source>
        <dbReference type="EMBL" id="SFD45941.1"/>
    </source>
</evidence>
<evidence type="ECO:0008006" key="4">
    <source>
        <dbReference type="Google" id="ProtNLM"/>
    </source>
</evidence>
<dbReference type="AlphaFoldDB" id="A0A1I1SHN2"/>
<feature type="region of interest" description="Disordered" evidence="1">
    <location>
        <begin position="25"/>
        <end position="51"/>
    </location>
</feature>
<organism evidence="2 3">
    <name type="scientific">Nannocystis exedens</name>
    <dbReference type="NCBI Taxonomy" id="54"/>
    <lineage>
        <taxon>Bacteria</taxon>
        <taxon>Pseudomonadati</taxon>
        <taxon>Myxococcota</taxon>
        <taxon>Polyangia</taxon>
        <taxon>Nannocystales</taxon>
        <taxon>Nannocystaceae</taxon>
        <taxon>Nannocystis</taxon>
    </lineage>
</organism>